<sequence length="85" mass="9320">MYILTSEFDLLLLVQEIAQGPSSIFFHGFSQMKTTAATCVVCGVSTLALIVSGTKGIDIFLEWDVSIVKFKLIAHVGKMVENHTE</sequence>
<proteinExistence type="predicted"/>
<comment type="caution">
    <text evidence="1">The sequence shown here is derived from an EMBL/GenBank/DDBJ whole genome shotgun (WGS) entry which is preliminary data.</text>
</comment>
<organism evidence="1 2">
    <name type="scientific">Stephania japonica</name>
    <dbReference type="NCBI Taxonomy" id="461633"/>
    <lineage>
        <taxon>Eukaryota</taxon>
        <taxon>Viridiplantae</taxon>
        <taxon>Streptophyta</taxon>
        <taxon>Embryophyta</taxon>
        <taxon>Tracheophyta</taxon>
        <taxon>Spermatophyta</taxon>
        <taxon>Magnoliopsida</taxon>
        <taxon>Ranunculales</taxon>
        <taxon>Menispermaceae</taxon>
        <taxon>Menispermoideae</taxon>
        <taxon>Cissampelideae</taxon>
        <taxon>Stephania</taxon>
    </lineage>
</organism>
<dbReference type="AlphaFoldDB" id="A0AAP0EAS4"/>
<gene>
    <name evidence="1" type="ORF">Sjap_026100</name>
</gene>
<reference evidence="1 2" key="1">
    <citation type="submission" date="2024-01" db="EMBL/GenBank/DDBJ databases">
        <title>Genome assemblies of Stephania.</title>
        <authorList>
            <person name="Yang L."/>
        </authorList>
    </citation>
    <scope>NUCLEOTIDE SEQUENCE [LARGE SCALE GENOMIC DNA]</scope>
    <source>
        <strain evidence="1">QJT</strain>
        <tissue evidence="1">Leaf</tissue>
    </source>
</reference>
<dbReference type="EMBL" id="JBBNAE010000011">
    <property type="protein sequence ID" value="KAK9085689.1"/>
    <property type="molecule type" value="Genomic_DNA"/>
</dbReference>
<dbReference type="Proteomes" id="UP001417504">
    <property type="component" value="Unassembled WGS sequence"/>
</dbReference>
<evidence type="ECO:0000313" key="1">
    <source>
        <dbReference type="EMBL" id="KAK9085689.1"/>
    </source>
</evidence>
<name>A0AAP0EAS4_9MAGN</name>
<evidence type="ECO:0000313" key="2">
    <source>
        <dbReference type="Proteomes" id="UP001417504"/>
    </source>
</evidence>
<protein>
    <submittedName>
        <fullName evidence="1">Uncharacterized protein</fullName>
    </submittedName>
</protein>
<accession>A0AAP0EAS4</accession>
<keyword evidence="2" id="KW-1185">Reference proteome</keyword>